<keyword evidence="3" id="KW-0143">Chaperone</keyword>
<evidence type="ECO:0000256" key="3">
    <source>
        <dbReference type="ARBA" id="ARBA00023186"/>
    </source>
</evidence>
<dbReference type="SUPFAM" id="SSF54849">
    <property type="entry name" value="GroEL-intermediate domain like"/>
    <property type="match status" value="1"/>
</dbReference>
<organism evidence="4 5">
    <name type="scientific">Vigna angularis var. angularis</name>
    <dbReference type="NCBI Taxonomy" id="157739"/>
    <lineage>
        <taxon>Eukaryota</taxon>
        <taxon>Viridiplantae</taxon>
        <taxon>Streptophyta</taxon>
        <taxon>Embryophyta</taxon>
        <taxon>Tracheophyta</taxon>
        <taxon>Spermatophyta</taxon>
        <taxon>Magnoliopsida</taxon>
        <taxon>eudicotyledons</taxon>
        <taxon>Gunneridae</taxon>
        <taxon>Pentapetalae</taxon>
        <taxon>rosids</taxon>
        <taxon>fabids</taxon>
        <taxon>Fabales</taxon>
        <taxon>Fabaceae</taxon>
        <taxon>Papilionoideae</taxon>
        <taxon>50 kb inversion clade</taxon>
        <taxon>NPAAA clade</taxon>
        <taxon>indigoferoid/millettioid clade</taxon>
        <taxon>Phaseoleae</taxon>
        <taxon>Vigna</taxon>
    </lineage>
</organism>
<dbReference type="SUPFAM" id="SSF56112">
    <property type="entry name" value="Protein kinase-like (PK-like)"/>
    <property type="match status" value="1"/>
</dbReference>
<dbReference type="InterPro" id="IPR011009">
    <property type="entry name" value="Kinase-like_dom_sf"/>
</dbReference>
<evidence type="ECO:0000313" key="5">
    <source>
        <dbReference type="Proteomes" id="UP000291084"/>
    </source>
</evidence>
<dbReference type="SUPFAM" id="SSF48592">
    <property type="entry name" value="GroEL equatorial domain-like"/>
    <property type="match status" value="1"/>
</dbReference>
<evidence type="ECO:0000313" key="4">
    <source>
        <dbReference type="EMBL" id="BAT73879.1"/>
    </source>
</evidence>
<dbReference type="InterPro" id="IPR017998">
    <property type="entry name" value="Chaperone_TCP-1"/>
</dbReference>
<name>A0A0S3QZX9_PHAAN</name>
<dbReference type="Pfam" id="PF00118">
    <property type="entry name" value="Cpn60_TCP1"/>
    <property type="match status" value="1"/>
</dbReference>
<reference evidence="4 5" key="1">
    <citation type="journal article" date="2015" name="Sci. Rep.">
        <title>The power of single molecule real-time sequencing technology in the de novo assembly of a eukaryotic genome.</title>
        <authorList>
            <person name="Sakai H."/>
            <person name="Naito K."/>
            <person name="Ogiso-Tanaka E."/>
            <person name="Takahashi Y."/>
            <person name="Iseki K."/>
            <person name="Muto C."/>
            <person name="Satou K."/>
            <person name="Teruya K."/>
            <person name="Shiroma A."/>
            <person name="Shimoji M."/>
            <person name="Hirano T."/>
            <person name="Itoh T."/>
            <person name="Kaga A."/>
            <person name="Tomooka N."/>
        </authorList>
    </citation>
    <scope>NUCLEOTIDE SEQUENCE [LARGE SCALE GENOMIC DNA]</scope>
    <source>
        <strain evidence="5">cv. Shumari</strain>
    </source>
</reference>
<evidence type="ECO:0000256" key="1">
    <source>
        <dbReference type="ARBA" id="ARBA00022741"/>
    </source>
</evidence>
<dbReference type="PANTHER" id="PTHR11353">
    <property type="entry name" value="CHAPERONIN"/>
    <property type="match status" value="1"/>
</dbReference>
<gene>
    <name evidence="4" type="primary">Vigan.01G142900</name>
    <name evidence="4" type="ORF">VIGAN_01142900</name>
</gene>
<keyword evidence="5" id="KW-1185">Reference proteome</keyword>
<dbReference type="Gene3D" id="3.30.260.10">
    <property type="entry name" value="TCP-1-like chaperonin intermediate domain"/>
    <property type="match status" value="1"/>
</dbReference>
<dbReference type="GO" id="GO:0005524">
    <property type="term" value="F:ATP binding"/>
    <property type="evidence" value="ECO:0007669"/>
    <property type="project" value="UniProtKB-KW"/>
</dbReference>
<proteinExistence type="predicted"/>
<evidence type="ECO:0008006" key="6">
    <source>
        <dbReference type="Google" id="ProtNLM"/>
    </source>
</evidence>
<accession>A0A0S3QZX9</accession>
<dbReference type="InterPro" id="IPR027413">
    <property type="entry name" value="GROEL-like_equatorial_sf"/>
</dbReference>
<dbReference type="Gene3D" id="1.10.560.10">
    <property type="entry name" value="GroEL-like equatorial domain"/>
    <property type="match status" value="1"/>
</dbReference>
<dbReference type="Proteomes" id="UP000291084">
    <property type="component" value="Chromosome 1"/>
</dbReference>
<sequence length="245" mass="27175">MSEERNNFLEKCFVKDPKNKWSVEMLLKHPFIKVDSFSLEKVHQPLLSPSPRTHFDFPDWASTIMSSLPSSLDSDEHSGWSSSPESRLRQLVTDKTPENWSELDGWISVRSSILALSALPCQHCGRSLRRQHCAHQSRTQRDLAAENSAAGDNAITVVVIAEALLEQCLQLSHGIHPTVVSDSLHKTVVKVVDIPTVKLSDRDSLVKSASTSLNRKVVSQYLTLLAPFAVDVVLSVVDAVKPDMA</sequence>
<evidence type="ECO:0000256" key="2">
    <source>
        <dbReference type="ARBA" id="ARBA00022840"/>
    </source>
</evidence>
<keyword evidence="1" id="KW-0547">Nucleotide-binding</keyword>
<dbReference type="EMBL" id="AP015034">
    <property type="protein sequence ID" value="BAT73879.1"/>
    <property type="molecule type" value="Genomic_DNA"/>
</dbReference>
<dbReference type="AlphaFoldDB" id="A0A0S3QZX9"/>
<dbReference type="InterPro" id="IPR027410">
    <property type="entry name" value="TCP-1-like_intermed_sf"/>
</dbReference>
<protein>
    <recommendedName>
        <fullName evidence="6">Protein kinase domain-containing protein</fullName>
    </recommendedName>
</protein>
<dbReference type="InterPro" id="IPR002423">
    <property type="entry name" value="Cpn60/GroEL/TCP-1"/>
</dbReference>
<keyword evidence="2" id="KW-0067">ATP-binding</keyword>
<dbReference type="GO" id="GO:0140662">
    <property type="term" value="F:ATP-dependent protein folding chaperone"/>
    <property type="evidence" value="ECO:0007669"/>
    <property type="project" value="InterPro"/>
</dbReference>